<comment type="subcellular location">
    <subcellularLocation>
        <location evidence="5">Cell membrane</location>
        <topology evidence="5">Multi-pass membrane protein</topology>
    </subcellularLocation>
</comment>
<evidence type="ECO:0000313" key="8">
    <source>
        <dbReference type="Proteomes" id="UP000613840"/>
    </source>
</evidence>
<dbReference type="InterPro" id="IPR005372">
    <property type="entry name" value="UPF0182"/>
</dbReference>
<dbReference type="GO" id="GO:0005576">
    <property type="term" value="C:extracellular region"/>
    <property type="evidence" value="ECO:0007669"/>
    <property type="project" value="TreeGrafter"/>
</dbReference>
<dbReference type="GO" id="GO:0005886">
    <property type="term" value="C:plasma membrane"/>
    <property type="evidence" value="ECO:0007669"/>
    <property type="project" value="UniProtKB-SubCell"/>
</dbReference>
<feature type="transmembrane region" description="Helical" evidence="5">
    <location>
        <begin position="14"/>
        <end position="35"/>
    </location>
</feature>
<dbReference type="EMBL" id="BMMZ01000002">
    <property type="protein sequence ID" value="GGL56439.1"/>
    <property type="molecule type" value="Genomic_DNA"/>
</dbReference>
<gene>
    <name evidence="7" type="ORF">GCM10011575_13630</name>
</gene>
<evidence type="ECO:0000256" key="1">
    <source>
        <dbReference type="ARBA" id="ARBA00022475"/>
    </source>
</evidence>
<comment type="caution">
    <text evidence="7">The sequence shown here is derived from an EMBL/GenBank/DDBJ whole genome shotgun (WGS) entry which is preliminary data.</text>
</comment>
<dbReference type="PANTHER" id="PTHR39344:SF1">
    <property type="entry name" value="UPF0182 PROTEIN SLL1060"/>
    <property type="match status" value="1"/>
</dbReference>
<feature type="transmembrane region" description="Helical" evidence="5">
    <location>
        <begin position="163"/>
        <end position="189"/>
    </location>
</feature>
<evidence type="ECO:0000313" key="7">
    <source>
        <dbReference type="EMBL" id="GGL56439.1"/>
    </source>
</evidence>
<dbReference type="Pfam" id="PF03699">
    <property type="entry name" value="UPF0182"/>
    <property type="match status" value="1"/>
</dbReference>
<sequence length="962" mass="104656">MSTPTLRLGRRRSAVLPFLIIVAALIVVLAIYTTIWTNRLWFASLGYSSVYTHLLLVRIGLFVSFGLIMAAVVAANVAIAHRVRPRSRGGAATSPMLERYRMMLESRFTIVMVVLAVIAGLFAGGISTGQAQTYLAWVNRTPFGTTDPKFGIDVSFFVFGYPWLRYILSFVFTTLILSAIAAAIVHYVLGAIRLNAPRRGGTSAAQAHLSILVGLAVLVRGVQYWFDRYGLEINDGPRFTGLRYTTDHATVNAQTILAVIAVICAVLFFANGVLRRWVVPTIGLVLMIMSAIILGMVYPAIVQGFTAGPNEPDKERTYIQQNINATRAAYGLTDTKEINYNAKTTATAGQLKQDASVLPSIRLMDPAKVVQSFEQLQQVKGYYQFPSELDVDRYQLNGSSTDTDTVVAARELNMSGIQNPNWNLLHTVYTHGYGLVAAYGSKAGDQGEPDWIESDLPPTGALDEKQSRIYYGEMFDSGNDYSIVGAKPSGNSLELDTPTGGVGNGPKYNTYNGSGGVKLNGWRRILYALKYFDANILLSNRTRGDNVKILYDRDPKEMVEKVAPWLTVDRDAYPAVVDGRVVWIVDGYTTSDSYPNSQRVSLQDATSDTRTRINTIGAQPDTMINYMRNSVKAVVDAYDGSVKLYAWDENDPVLKTWEKAFPGTVLPKSDISADLMKHFRYPQDLYKVQRQILTTYHVTNASDWFAGNDQWAIPNDPTVDSNDNTKEPPYYLTVRMPGQSTGSFSLTSVYVPNGRQNIAAYAAVNSDPTSPDYGQFTILRVPAQSQIDGPGQASNAMRTNEDVATLLRSFTQASIKVTYGNLLTLPLGGGLIYVQPIYTQQQGSGGGQYPILRAVVVKFGAEVGIGTTLQEALDQVFKGNAGASTGEESPPTTSTGDSGDSGKGTQTGTADEQAARSQLEAADKAFQAAEDALKAGNLAEYQAENKKAQAAVDAAIKALGGS</sequence>
<feature type="compositionally biased region" description="Low complexity" evidence="6">
    <location>
        <begin position="884"/>
        <end position="909"/>
    </location>
</feature>
<accession>A0A917W2T7</accession>
<reference evidence="7" key="2">
    <citation type="submission" date="2020-09" db="EMBL/GenBank/DDBJ databases">
        <authorList>
            <person name="Sun Q."/>
            <person name="Zhou Y."/>
        </authorList>
    </citation>
    <scope>NUCLEOTIDE SEQUENCE</scope>
    <source>
        <strain evidence="7">CGMCC 4.7306</strain>
    </source>
</reference>
<feature type="region of interest" description="Disordered" evidence="6">
    <location>
        <begin position="880"/>
        <end position="918"/>
    </location>
</feature>
<reference evidence="7" key="1">
    <citation type="journal article" date="2014" name="Int. J. Syst. Evol. Microbiol.">
        <title>Complete genome sequence of Corynebacterium casei LMG S-19264T (=DSM 44701T), isolated from a smear-ripened cheese.</title>
        <authorList>
            <consortium name="US DOE Joint Genome Institute (JGI-PGF)"/>
            <person name="Walter F."/>
            <person name="Albersmeier A."/>
            <person name="Kalinowski J."/>
            <person name="Ruckert C."/>
        </authorList>
    </citation>
    <scope>NUCLEOTIDE SEQUENCE</scope>
    <source>
        <strain evidence="7">CGMCC 4.7306</strain>
    </source>
</reference>
<evidence type="ECO:0000256" key="2">
    <source>
        <dbReference type="ARBA" id="ARBA00022692"/>
    </source>
</evidence>
<evidence type="ECO:0000256" key="3">
    <source>
        <dbReference type="ARBA" id="ARBA00022989"/>
    </source>
</evidence>
<protein>
    <recommendedName>
        <fullName evidence="5">UPF0182 protein GCM10011575_13630</fullName>
    </recommendedName>
</protein>
<keyword evidence="3 5" id="KW-1133">Transmembrane helix</keyword>
<feature type="transmembrane region" description="Helical" evidence="5">
    <location>
        <begin position="251"/>
        <end position="270"/>
    </location>
</feature>
<proteinExistence type="inferred from homology"/>
<evidence type="ECO:0000256" key="4">
    <source>
        <dbReference type="ARBA" id="ARBA00023136"/>
    </source>
</evidence>
<dbReference type="RefSeq" id="WP_188894374.1">
    <property type="nucleotide sequence ID" value="NZ_BMMZ01000002.1"/>
</dbReference>
<dbReference type="AlphaFoldDB" id="A0A917W2T7"/>
<evidence type="ECO:0000256" key="6">
    <source>
        <dbReference type="SAM" id="MobiDB-lite"/>
    </source>
</evidence>
<keyword evidence="2 5" id="KW-0812">Transmembrane</keyword>
<name>A0A917W2T7_9ACTN</name>
<feature type="transmembrane region" description="Helical" evidence="5">
    <location>
        <begin position="108"/>
        <end position="127"/>
    </location>
</feature>
<keyword evidence="8" id="KW-1185">Reference proteome</keyword>
<feature type="transmembrane region" description="Helical" evidence="5">
    <location>
        <begin position="55"/>
        <end position="79"/>
    </location>
</feature>
<dbReference type="Proteomes" id="UP000613840">
    <property type="component" value="Unassembled WGS sequence"/>
</dbReference>
<feature type="transmembrane region" description="Helical" evidence="5">
    <location>
        <begin position="277"/>
        <end position="301"/>
    </location>
</feature>
<comment type="similarity">
    <text evidence="5">Belongs to the UPF0182 family.</text>
</comment>
<dbReference type="PANTHER" id="PTHR39344">
    <property type="entry name" value="UPF0182 PROTEIN SLL1060"/>
    <property type="match status" value="1"/>
</dbReference>
<feature type="transmembrane region" description="Helical" evidence="5">
    <location>
        <begin position="209"/>
        <end position="226"/>
    </location>
</feature>
<evidence type="ECO:0000256" key="5">
    <source>
        <dbReference type="HAMAP-Rule" id="MF_01600"/>
    </source>
</evidence>
<organism evidence="7 8">
    <name type="scientific">Microlunatus endophyticus</name>
    <dbReference type="NCBI Taxonomy" id="1716077"/>
    <lineage>
        <taxon>Bacteria</taxon>
        <taxon>Bacillati</taxon>
        <taxon>Actinomycetota</taxon>
        <taxon>Actinomycetes</taxon>
        <taxon>Propionibacteriales</taxon>
        <taxon>Propionibacteriaceae</taxon>
        <taxon>Microlunatus</taxon>
    </lineage>
</organism>
<keyword evidence="1 5" id="KW-1003">Cell membrane</keyword>
<dbReference type="HAMAP" id="MF_01600">
    <property type="entry name" value="UPF0182"/>
    <property type="match status" value="1"/>
</dbReference>
<keyword evidence="4 5" id="KW-0472">Membrane</keyword>